<gene>
    <name evidence="1" type="ORF">PVAG01_07482</name>
</gene>
<evidence type="ECO:0008006" key="3">
    <source>
        <dbReference type="Google" id="ProtNLM"/>
    </source>
</evidence>
<sequence>MSPPRRILIQMSGAPGSGKSTLARNLAQSLNGTVISHDLIRSFFLTNDMAFEQSARLAYDLQWTLAKDLIEQGQMAIIIDSTCNYQQTLDQGETLARLHDYEYSYVECRVDDLDLLDARLQSRVAMRSQRTAVSQSPLDAPILRHGEDSHALFQRWIDHPCRPAGNTIIVDSTRCPKDCLDYTMMRLAKLD</sequence>
<keyword evidence="2" id="KW-1185">Reference proteome</keyword>
<dbReference type="InterPro" id="IPR027417">
    <property type="entry name" value="P-loop_NTPase"/>
</dbReference>
<dbReference type="Gene3D" id="3.40.50.300">
    <property type="entry name" value="P-loop containing nucleotide triphosphate hydrolases"/>
    <property type="match status" value="1"/>
</dbReference>
<accession>A0ABR4PCK1</accession>
<dbReference type="PANTHER" id="PTHR37807:SF3">
    <property type="entry name" value="OS07G0160300 PROTEIN"/>
    <property type="match status" value="1"/>
</dbReference>
<proteinExistence type="predicted"/>
<dbReference type="PANTHER" id="PTHR37807">
    <property type="entry name" value="OS07G0160300 PROTEIN"/>
    <property type="match status" value="1"/>
</dbReference>
<evidence type="ECO:0000313" key="1">
    <source>
        <dbReference type="EMBL" id="KAL3421037.1"/>
    </source>
</evidence>
<protein>
    <recommendedName>
        <fullName evidence="3">ATP-binding protein</fullName>
    </recommendedName>
</protein>
<dbReference type="EMBL" id="JBFCZG010000006">
    <property type="protein sequence ID" value="KAL3421037.1"/>
    <property type="molecule type" value="Genomic_DNA"/>
</dbReference>
<dbReference type="SUPFAM" id="SSF52540">
    <property type="entry name" value="P-loop containing nucleoside triphosphate hydrolases"/>
    <property type="match status" value="1"/>
</dbReference>
<reference evidence="1 2" key="1">
    <citation type="submission" date="2024-06" db="EMBL/GenBank/DDBJ databases">
        <title>Complete genome of Phlyctema vagabunda strain 19-DSS-EL-015.</title>
        <authorList>
            <person name="Fiorenzani C."/>
        </authorList>
    </citation>
    <scope>NUCLEOTIDE SEQUENCE [LARGE SCALE GENOMIC DNA]</scope>
    <source>
        <strain evidence="1 2">19-DSS-EL-015</strain>
    </source>
</reference>
<dbReference type="Proteomes" id="UP001629113">
    <property type="component" value="Unassembled WGS sequence"/>
</dbReference>
<organism evidence="1 2">
    <name type="scientific">Phlyctema vagabunda</name>
    <dbReference type="NCBI Taxonomy" id="108571"/>
    <lineage>
        <taxon>Eukaryota</taxon>
        <taxon>Fungi</taxon>
        <taxon>Dikarya</taxon>
        <taxon>Ascomycota</taxon>
        <taxon>Pezizomycotina</taxon>
        <taxon>Leotiomycetes</taxon>
        <taxon>Helotiales</taxon>
        <taxon>Dermateaceae</taxon>
        <taxon>Phlyctema</taxon>
    </lineage>
</organism>
<evidence type="ECO:0000313" key="2">
    <source>
        <dbReference type="Proteomes" id="UP001629113"/>
    </source>
</evidence>
<comment type="caution">
    <text evidence="1">The sequence shown here is derived from an EMBL/GenBank/DDBJ whole genome shotgun (WGS) entry which is preliminary data.</text>
</comment>
<dbReference type="Pfam" id="PF13671">
    <property type="entry name" value="AAA_33"/>
    <property type="match status" value="1"/>
</dbReference>
<name>A0ABR4PCK1_9HELO</name>